<dbReference type="Gene3D" id="1.20.1720.10">
    <property type="entry name" value="Multidrug resistance protein D"/>
    <property type="match status" value="1"/>
</dbReference>
<dbReference type="RefSeq" id="WP_326017822.1">
    <property type="nucleotide sequence ID" value="NZ_JAOZYC010000122.1"/>
</dbReference>
<evidence type="ECO:0000256" key="7">
    <source>
        <dbReference type="SAM" id="MobiDB-lite"/>
    </source>
</evidence>
<dbReference type="Pfam" id="PF07690">
    <property type="entry name" value="MFS_1"/>
    <property type="match status" value="1"/>
</dbReference>
<evidence type="ECO:0000256" key="5">
    <source>
        <dbReference type="ARBA" id="ARBA00023136"/>
    </source>
</evidence>
<gene>
    <name evidence="10" type="ORF">OKJ99_18980</name>
</gene>
<dbReference type="EMBL" id="JAOZYC010000122">
    <property type="protein sequence ID" value="MEB8339577.1"/>
    <property type="molecule type" value="Genomic_DNA"/>
</dbReference>
<dbReference type="SUPFAM" id="SSF103473">
    <property type="entry name" value="MFS general substrate transporter"/>
    <property type="match status" value="1"/>
</dbReference>
<dbReference type="InterPro" id="IPR036259">
    <property type="entry name" value="MFS_trans_sf"/>
</dbReference>
<name>A0ABU6F6C8_9ACTN</name>
<feature type="region of interest" description="Disordered" evidence="7">
    <location>
        <begin position="479"/>
        <end position="501"/>
    </location>
</feature>
<feature type="transmembrane region" description="Helical" evidence="8">
    <location>
        <begin position="109"/>
        <end position="129"/>
    </location>
</feature>
<comment type="subcellular location">
    <subcellularLocation>
        <location evidence="1">Cell membrane</location>
        <topology evidence="1">Multi-pass membrane protein</topology>
    </subcellularLocation>
</comment>
<dbReference type="InterPro" id="IPR011701">
    <property type="entry name" value="MFS"/>
</dbReference>
<evidence type="ECO:0000313" key="11">
    <source>
        <dbReference type="Proteomes" id="UP001354931"/>
    </source>
</evidence>
<feature type="transmembrane region" description="Helical" evidence="8">
    <location>
        <begin position="315"/>
        <end position="336"/>
    </location>
</feature>
<evidence type="ECO:0000256" key="2">
    <source>
        <dbReference type="ARBA" id="ARBA00022448"/>
    </source>
</evidence>
<dbReference type="Gene3D" id="1.20.1250.20">
    <property type="entry name" value="MFS general substrate transporter like domains"/>
    <property type="match status" value="1"/>
</dbReference>
<feature type="domain" description="Major facilitator superfamily (MFS) profile" evidence="9">
    <location>
        <begin position="20"/>
        <end position="474"/>
    </location>
</feature>
<keyword evidence="11" id="KW-1185">Reference proteome</keyword>
<dbReference type="PANTHER" id="PTHR42718:SF9">
    <property type="entry name" value="MAJOR FACILITATOR SUPERFAMILY MULTIDRUG TRANSPORTER MFSC"/>
    <property type="match status" value="1"/>
</dbReference>
<dbReference type="PROSITE" id="PS50850">
    <property type="entry name" value="MFS"/>
    <property type="match status" value="1"/>
</dbReference>
<dbReference type="Proteomes" id="UP001354931">
    <property type="component" value="Unassembled WGS sequence"/>
</dbReference>
<feature type="transmembrane region" description="Helical" evidence="8">
    <location>
        <begin position="54"/>
        <end position="72"/>
    </location>
</feature>
<keyword evidence="3 8" id="KW-0812">Transmembrane</keyword>
<feature type="transmembrane region" description="Helical" evidence="8">
    <location>
        <begin position="20"/>
        <end position="42"/>
    </location>
</feature>
<evidence type="ECO:0000256" key="6">
    <source>
        <dbReference type="ARBA" id="ARBA00023251"/>
    </source>
</evidence>
<keyword evidence="6" id="KW-0046">Antibiotic resistance</keyword>
<feature type="transmembrane region" description="Helical" evidence="8">
    <location>
        <begin position="272"/>
        <end position="295"/>
    </location>
</feature>
<keyword evidence="2" id="KW-0813">Transport</keyword>
<evidence type="ECO:0000256" key="3">
    <source>
        <dbReference type="ARBA" id="ARBA00022692"/>
    </source>
</evidence>
<feature type="transmembrane region" description="Helical" evidence="8">
    <location>
        <begin position="407"/>
        <end position="431"/>
    </location>
</feature>
<proteinExistence type="predicted"/>
<dbReference type="InterPro" id="IPR020846">
    <property type="entry name" value="MFS_dom"/>
</dbReference>
<evidence type="ECO:0000256" key="8">
    <source>
        <dbReference type="SAM" id="Phobius"/>
    </source>
</evidence>
<dbReference type="PANTHER" id="PTHR42718">
    <property type="entry name" value="MAJOR FACILITATOR SUPERFAMILY MULTIDRUG TRANSPORTER MFSC"/>
    <property type="match status" value="1"/>
</dbReference>
<feature type="transmembrane region" description="Helical" evidence="8">
    <location>
        <begin position="451"/>
        <end position="469"/>
    </location>
</feature>
<comment type="caution">
    <text evidence="10">The sequence shown here is derived from an EMBL/GenBank/DDBJ whole genome shotgun (WGS) entry which is preliminary data.</text>
</comment>
<reference evidence="10 11" key="1">
    <citation type="submission" date="2022-10" db="EMBL/GenBank/DDBJ databases">
        <authorList>
            <person name="Xie J."/>
            <person name="Shen N."/>
        </authorList>
    </citation>
    <scope>NUCLEOTIDE SEQUENCE [LARGE SCALE GENOMIC DNA]</scope>
    <source>
        <strain evidence="10 11">YIM65594</strain>
    </source>
</reference>
<evidence type="ECO:0000259" key="9">
    <source>
        <dbReference type="PROSITE" id="PS50850"/>
    </source>
</evidence>
<feature type="transmembrane region" description="Helical" evidence="8">
    <location>
        <begin position="227"/>
        <end position="251"/>
    </location>
</feature>
<feature type="transmembrane region" description="Helical" evidence="8">
    <location>
        <begin position="343"/>
        <end position="360"/>
    </location>
</feature>
<keyword evidence="5 8" id="KW-0472">Membrane</keyword>
<organism evidence="10 11">
    <name type="scientific">Streptomyces endophyticus</name>
    <dbReference type="NCBI Taxonomy" id="714166"/>
    <lineage>
        <taxon>Bacteria</taxon>
        <taxon>Bacillati</taxon>
        <taxon>Actinomycetota</taxon>
        <taxon>Actinomycetes</taxon>
        <taxon>Kitasatosporales</taxon>
        <taxon>Streptomycetaceae</taxon>
        <taxon>Streptomyces</taxon>
    </lineage>
</organism>
<feature type="transmembrane region" description="Helical" evidence="8">
    <location>
        <begin position="141"/>
        <end position="164"/>
    </location>
</feature>
<evidence type="ECO:0000313" key="10">
    <source>
        <dbReference type="EMBL" id="MEB8339577.1"/>
    </source>
</evidence>
<accession>A0ABU6F6C8</accession>
<keyword evidence="4 8" id="KW-1133">Transmembrane helix</keyword>
<feature type="transmembrane region" description="Helical" evidence="8">
    <location>
        <begin position="84"/>
        <end position="103"/>
    </location>
</feature>
<feature type="transmembrane region" description="Helical" evidence="8">
    <location>
        <begin position="366"/>
        <end position="386"/>
    </location>
</feature>
<feature type="transmembrane region" description="Helical" evidence="8">
    <location>
        <begin position="202"/>
        <end position="221"/>
    </location>
</feature>
<evidence type="ECO:0000256" key="1">
    <source>
        <dbReference type="ARBA" id="ARBA00004651"/>
    </source>
</evidence>
<evidence type="ECO:0000256" key="4">
    <source>
        <dbReference type="ARBA" id="ARBA00022989"/>
    </source>
</evidence>
<protein>
    <submittedName>
        <fullName evidence="10">MFS transporter</fullName>
    </submittedName>
</protein>
<sequence>MALNLNPSHGAVPKRHVFTVLVLIILFSEIATFELIMVFPALPDMAEAFGTLHIAWTASILTLAGATVQPLVGKAADKWGKKNVVVWLGVVFILGSVVCALATSFPMMLVGRSLQGCLVGIVTLSYSLVRDIMPRDFVPIALGTVVTGIGMSALFGPFLAGWLIDGFGYHGVFWFLAIYVAVLLPVYAALVPESGVRVDRPMDYLGTVLMGPGIAVLLLGITQGTEWGWTSGPTLTCLIAGVAMLAGFVWWERVCRHPLIDMRVLLGRKFGATVLAVVCVSYMMNANALIGPTLFRTPANVPGISYGAGLTALEYAVWTCPLGIVAMVVGPFGGYLSKKAGARNVLIAAALLFLLGMYFGSQMFTVQWQVGLMALTIGCGNGFLHSSNANLLQDALPESQSGVGNSIGGMSTLLTAAIATAVTGTVMSQHVLRVDPKTHSVLYADSALTHAYGWAAAVGAVGLLIALFMKHGRTPAQGGLAEQEDVPLVDDVGATEPKPVG</sequence>
<feature type="transmembrane region" description="Helical" evidence="8">
    <location>
        <begin position="170"/>
        <end position="190"/>
    </location>
</feature>